<evidence type="ECO:0000256" key="1">
    <source>
        <dbReference type="ARBA" id="ARBA00004406"/>
    </source>
</evidence>
<keyword evidence="5" id="KW-0256">Endoplasmic reticulum</keyword>
<comment type="similarity">
    <text evidence="2">Belongs to the ERF4 family.</text>
</comment>
<feature type="domain" description="Golgin subfamily A member 7/ERF4" evidence="8">
    <location>
        <begin position="438"/>
        <end position="562"/>
    </location>
</feature>
<dbReference type="PANTHER" id="PTHR13254:SF0">
    <property type="entry name" value="GOLGIN SUBFAMILY A MEMBER 7_ERF4 DOMAIN-CONTAINING PROTEIN"/>
    <property type="match status" value="1"/>
</dbReference>
<feature type="region of interest" description="Disordered" evidence="7">
    <location>
        <begin position="393"/>
        <end position="414"/>
    </location>
</feature>
<dbReference type="AlphaFoldDB" id="A0A439D099"/>
<feature type="compositionally biased region" description="Polar residues" evidence="7">
    <location>
        <begin position="300"/>
        <end position="314"/>
    </location>
</feature>
<feature type="region of interest" description="Disordered" evidence="7">
    <location>
        <begin position="343"/>
        <end position="362"/>
    </location>
</feature>
<dbReference type="InterPro" id="IPR019383">
    <property type="entry name" value="Golgin_A_7/ERF4"/>
</dbReference>
<evidence type="ECO:0000256" key="7">
    <source>
        <dbReference type="SAM" id="MobiDB-lite"/>
    </source>
</evidence>
<feature type="region of interest" description="Disordered" evidence="7">
    <location>
        <begin position="570"/>
        <end position="592"/>
    </location>
</feature>
<feature type="compositionally biased region" description="Basic residues" evidence="7">
    <location>
        <begin position="32"/>
        <end position="46"/>
    </location>
</feature>
<dbReference type="PANTHER" id="PTHR13254">
    <property type="entry name" value="GOLGI AUTOANTIGEN, GOLGIN SUBFAMILY A, 7"/>
    <property type="match status" value="1"/>
</dbReference>
<feature type="region of interest" description="Disordered" evidence="7">
    <location>
        <begin position="369"/>
        <end position="388"/>
    </location>
</feature>
<evidence type="ECO:0000256" key="6">
    <source>
        <dbReference type="ARBA" id="ARBA00023136"/>
    </source>
</evidence>
<proteinExistence type="inferred from homology"/>
<reference evidence="9 10" key="1">
    <citation type="submission" date="2018-12" db="EMBL/GenBank/DDBJ databases">
        <title>Draft genome sequence of Xylaria grammica IHI A82.</title>
        <authorList>
            <person name="Buettner E."/>
            <person name="Kellner H."/>
        </authorList>
    </citation>
    <scope>NUCLEOTIDE SEQUENCE [LARGE SCALE GENOMIC DNA]</scope>
    <source>
        <strain evidence="9 10">IHI A82</strain>
    </source>
</reference>
<name>A0A439D099_9PEZI</name>
<feature type="compositionally biased region" description="Polar residues" evidence="7">
    <location>
        <begin position="244"/>
        <end position="253"/>
    </location>
</feature>
<dbReference type="Pfam" id="PF10256">
    <property type="entry name" value="Erf4"/>
    <property type="match status" value="1"/>
</dbReference>
<evidence type="ECO:0000313" key="10">
    <source>
        <dbReference type="Proteomes" id="UP000286045"/>
    </source>
</evidence>
<feature type="region of interest" description="Disordered" evidence="7">
    <location>
        <begin position="116"/>
        <end position="214"/>
    </location>
</feature>
<evidence type="ECO:0000259" key="8">
    <source>
        <dbReference type="Pfam" id="PF10256"/>
    </source>
</evidence>
<dbReference type="STRING" id="363999.A0A439D099"/>
<feature type="compositionally biased region" description="Basic residues" evidence="7">
    <location>
        <begin position="122"/>
        <end position="131"/>
    </location>
</feature>
<comment type="subunit">
    <text evidence="3">Interacts with ERF2.</text>
</comment>
<keyword evidence="6" id="KW-0472">Membrane</keyword>
<dbReference type="InterPro" id="IPR051371">
    <property type="entry name" value="Ras_palmitoyltransferase"/>
</dbReference>
<evidence type="ECO:0000313" key="9">
    <source>
        <dbReference type="EMBL" id="RWA07840.1"/>
    </source>
</evidence>
<dbReference type="GO" id="GO:0005789">
    <property type="term" value="C:endoplasmic reticulum membrane"/>
    <property type="evidence" value="ECO:0007669"/>
    <property type="project" value="UniProtKB-SubCell"/>
</dbReference>
<comment type="subcellular location">
    <subcellularLocation>
        <location evidence="1">Endoplasmic reticulum membrane</location>
        <topology evidence="1">Peripheral membrane protein</topology>
    </subcellularLocation>
</comment>
<gene>
    <name evidence="9" type="ORF">EKO27_g7261</name>
</gene>
<dbReference type="EMBL" id="RYZI01000233">
    <property type="protein sequence ID" value="RWA07840.1"/>
    <property type="molecule type" value="Genomic_DNA"/>
</dbReference>
<dbReference type="Proteomes" id="UP000286045">
    <property type="component" value="Unassembled WGS sequence"/>
</dbReference>
<comment type="caution">
    <text evidence="9">The sequence shown here is derived from an EMBL/GenBank/DDBJ whole genome shotgun (WGS) entry which is preliminary data.</text>
</comment>
<evidence type="ECO:0000256" key="3">
    <source>
        <dbReference type="ARBA" id="ARBA00011396"/>
    </source>
</evidence>
<feature type="region of interest" description="Disordered" evidence="7">
    <location>
        <begin position="235"/>
        <end position="317"/>
    </location>
</feature>
<evidence type="ECO:0000256" key="4">
    <source>
        <dbReference type="ARBA" id="ARBA00018463"/>
    </source>
</evidence>
<evidence type="ECO:0000256" key="2">
    <source>
        <dbReference type="ARBA" id="ARBA00007732"/>
    </source>
</evidence>
<dbReference type="GO" id="GO:0031211">
    <property type="term" value="C:endoplasmic reticulum palmitoyltransferase complex"/>
    <property type="evidence" value="ECO:0007669"/>
    <property type="project" value="TreeGrafter"/>
</dbReference>
<feature type="region of interest" description="Disordered" evidence="7">
    <location>
        <begin position="28"/>
        <end position="51"/>
    </location>
</feature>
<feature type="compositionally biased region" description="Polar residues" evidence="7">
    <location>
        <begin position="370"/>
        <end position="383"/>
    </location>
</feature>
<dbReference type="GO" id="GO:0006612">
    <property type="term" value="P:protein targeting to membrane"/>
    <property type="evidence" value="ECO:0007669"/>
    <property type="project" value="TreeGrafter"/>
</dbReference>
<protein>
    <recommendedName>
        <fullName evidence="4">Ras modification protein ERF4</fullName>
    </recommendedName>
</protein>
<organism evidence="9 10">
    <name type="scientific">Xylaria grammica</name>
    <dbReference type="NCBI Taxonomy" id="363999"/>
    <lineage>
        <taxon>Eukaryota</taxon>
        <taxon>Fungi</taxon>
        <taxon>Dikarya</taxon>
        <taxon>Ascomycota</taxon>
        <taxon>Pezizomycotina</taxon>
        <taxon>Sordariomycetes</taxon>
        <taxon>Xylariomycetidae</taxon>
        <taxon>Xylariales</taxon>
        <taxon>Xylariaceae</taxon>
        <taxon>Xylaria</taxon>
    </lineage>
</organism>
<keyword evidence="10" id="KW-1185">Reference proteome</keyword>
<evidence type="ECO:0000256" key="5">
    <source>
        <dbReference type="ARBA" id="ARBA00022824"/>
    </source>
</evidence>
<sequence>MPTLELLIAACLNSANLFLSSPLNASFSPRNGRLHQGHGTARLRRRSSNERGKSLSETEIIFLLEGSIAHPAVATAFVEHRAGKEGNVDIAISSYRLLENPDNSNRNTSSVAEATVYPTRSQSHRTRHRTHQNAQGSRLIHSTRLLPPPFRSRAAHSDPENRFRGIGPPGRLWNPTNSTPRPPPAVYTRPAQTRRKRRPSTPLPPAIPFNHPTLNDTRILNDQVAAGASDYPLLTLPEQRQSRHPTPTRSSFQIEGRLNEGKRISLPSSVRHSYDIRRTPDAPLLENPGSKLPEVKSKDNSNTSSIRKSDQSVPAKSRARVVNFGLIHTQSIEQLGHKIDKGKGKAVMSSPNDDHTLRGLSTDLERGPATLSQQHNNRSSNLSLPGGIGSAISSSNSSIIGDPDQPGLGDEWGPQHPCFPHLNPYVPINSTEYRTTRIIRVRRDWLIAGDLAPTFSNMYPEILDPAGISEQEFRRVIEKLNGSLIPIFNPYNWRNMLDGVLGVLSAWIWEDFGLTNVKTKLNELEAWINKWNAEMEKTTASEEGAVAPKIISLRRTGYMSLDFQIPNPEVSVSTSEPASRSGPIEPVASAAT</sequence>
<accession>A0A439D099</accession>